<protein>
    <submittedName>
        <fullName evidence="2">Uncharacterized protein</fullName>
    </submittedName>
</protein>
<gene>
    <name evidence="2" type="ORF">NP493_416g02016</name>
</gene>
<comment type="caution">
    <text evidence="2">The sequence shown here is derived from an EMBL/GenBank/DDBJ whole genome shotgun (WGS) entry which is preliminary data.</text>
</comment>
<dbReference type="EMBL" id="JAODUO010000416">
    <property type="protein sequence ID" value="KAK2181003.1"/>
    <property type="molecule type" value="Genomic_DNA"/>
</dbReference>
<evidence type="ECO:0000313" key="2">
    <source>
        <dbReference type="EMBL" id="KAK2181003.1"/>
    </source>
</evidence>
<evidence type="ECO:0000256" key="1">
    <source>
        <dbReference type="SAM" id="MobiDB-lite"/>
    </source>
</evidence>
<accession>A0AAD9L249</accession>
<dbReference type="AlphaFoldDB" id="A0AAD9L249"/>
<feature type="region of interest" description="Disordered" evidence="1">
    <location>
        <begin position="1"/>
        <end position="27"/>
    </location>
</feature>
<evidence type="ECO:0000313" key="3">
    <source>
        <dbReference type="Proteomes" id="UP001209878"/>
    </source>
</evidence>
<keyword evidence="3" id="KW-1185">Reference proteome</keyword>
<reference evidence="2" key="1">
    <citation type="journal article" date="2023" name="Mol. Biol. Evol.">
        <title>Third-Generation Sequencing Reveals the Adaptive Role of the Epigenome in Three Deep-Sea Polychaetes.</title>
        <authorList>
            <person name="Perez M."/>
            <person name="Aroh O."/>
            <person name="Sun Y."/>
            <person name="Lan Y."/>
            <person name="Juniper S.K."/>
            <person name="Young C.R."/>
            <person name="Angers B."/>
            <person name="Qian P.Y."/>
        </authorList>
    </citation>
    <scope>NUCLEOTIDE SEQUENCE</scope>
    <source>
        <strain evidence="2">R07B-5</strain>
    </source>
</reference>
<proteinExistence type="predicted"/>
<organism evidence="2 3">
    <name type="scientific">Ridgeia piscesae</name>
    <name type="common">Tubeworm</name>
    <dbReference type="NCBI Taxonomy" id="27915"/>
    <lineage>
        <taxon>Eukaryota</taxon>
        <taxon>Metazoa</taxon>
        <taxon>Spiralia</taxon>
        <taxon>Lophotrochozoa</taxon>
        <taxon>Annelida</taxon>
        <taxon>Polychaeta</taxon>
        <taxon>Sedentaria</taxon>
        <taxon>Canalipalpata</taxon>
        <taxon>Sabellida</taxon>
        <taxon>Siboglinidae</taxon>
        <taxon>Ridgeia</taxon>
    </lineage>
</organism>
<dbReference type="Proteomes" id="UP001209878">
    <property type="component" value="Unassembled WGS sequence"/>
</dbReference>
<sequence>MTSGVVSAAGGGHASTHRRGIPGSPPRSSWITAAAFVDHSRSLRGSQPRPSWITAAAFVDHSRGLRGSQPWPSWITAAAFVDHSHGLPQDVVANTFDVMT</sequence>
<name>A0AAD9L249_RIDPI</name>